<keyword evidence="3" id="KW-1185">Reference proteome</keyword>
<name>A0A4Y2IPP1_ARAVE</name>
<dbReference type="EMBL" id="BGPR01002831">
    <property type="protein sequence ID" value="GBM79635.1"/>
    <property type="molecule type" value="Genomic_DNA"/>
</dbReference>
<feature type="compositionally biased region" description="Basic and acidic residues" evidence="1">
    <location>
        <begin position="48"/>
        <end position="66"/>
    </location>
</feature>
<dbReference type="AlphaFoldDB" id="A0A4Y2IPP1"/>
<sequence>MGAEERGLKSAGREKWGIESSVAVHSRARSPLDLGLTEAMAQAGGTDAHGEGGRVPKKEVSVRRWEGGGNSPSSMPYYRLETNLKTYGMDKLLFMVLGVSSQPQERSRNYEYMRVRFTKILQEQP</sequence>
<gene>
    <name evidence="2" type="ORF">AVEN_131230_1</name>
</gene>
<dbReference type="Proteomes" id="UP000499080">
    <property type="component" value="Unassembled WGS sequence"/>
</dbReference>
<evidence type="ECO:0000313" key="3">
    <source>
        <dbReference type="Proteomes" id="UP000499080"/>
    </source>
</evidence>
<reference evidence="2 3" key="1">
    <citation type="journal article" date="2019" name="Sci. Rep.">
        <title>Orb-weaving spider Araneus ventricosus genome elucidates the spidroin gene catalogue.</title>
        <authorList>
            <person name="Kono N."/>
            <person name="Nakamura H."/>
            <person name="Ohtoshi R."/>
            <person name="Moran D.A.P."/>
            <person name="Shinohara A."/>
            <person name="Yoshida Y."/>
            <person name="Fujiwara M."/>
            <person name="Mori M."/>
            <person name="Tomita M."/>
            <person name="Arakawa K."/>
        </authorList>
    </citation>
    <scope>NUCLEOTIDE SEQUENCE [LARGE SCALE GENOMIC DNA]</scope>
</reference>
<proteinExistence type="predicted"/>
<evidence type="ECO:0000313" key="2">
    <source>
        <dbReference type="EMBL" id="GBM79635.1"/>
    </source>
</evidence>
<organism evidence="2 3">
    <name type="scientific">Araneus ventricosus</name>
    <name type="common">Orbweaver spider</name>
    <name type="synonym">Epeira ventricosa</name>
    <dbReference type="NCBI Taxonomy" id="182803"/>
    <lineage>
        <taxon>Eukaryota</taxon>
        <taxon>Metazoa</taxon>
        <taxon>Ecdysozoa</taxon>
        <taxon>Arthropoda</taxon>
        <taxon>Chelicerata</taxon>
        <taxon>Arachnida</taxon>
        <taxon>Araneae</taxon>
        <taxon>Araneomorphae</taxon>
        <taxon>Entelegynae</taxon>
        <taxon>Araneoidea</taxon>
        <taxon>Araneidae</taxon>
        <taxon>Araneus</taxon>
    </lineage>
</organism>
<accession>A0A4Y2IPP1</accession>
<protein>
    <submittedName>
        <fullName evidence="2">Uncharacterized protein</fullName>
    </submittedName>
</protein>
<comment type="caution">
    <text evidence="2">The sequence shown here is derived from an EMBL/GenBank/DDBJ whole genome shotgun (WGS) entry which is preliminary data.</text>
</comment>
<feature type="region of interest" description="Disordered" evidence="1">
    <location>
        <begin position="41"/>
        <end position="74"/>
    </location>
</feature>
<evidence type="ECO:0000256" key="1">
    <source>
        <dbReference type="SAM" id="MobiDB-lite"/>
    </source>
</evidence>